<dbReference type="Proteomes" id="UP000663881">
    <property type="component" value="Unassembled WGS sequence"/>
</dbReference>
<name>A0A820RG42_9BILA</name>
<evidence type="ECO:0000313" key="1">
    <source>
        <dbReference type="EMBL" id="CAF4434682.1"/>
    </source>
</evidence>
<gene>
    <name evidence="1" type="ORF">OKA104_LOCUS53279</name>
</gene>
<dbReference type="EMBL" id="CAJOAY010032834">
    <property type="protein sequence ID" value="CAF4434682.1"/>
    <property type="molecule type" value="Genomic_DNA"/>
</dbReference>
<proteinExistence type="predicted"/>
<sequence length="30" mass="3436">MLYFKANSTIFNDEKYLALSNTKQLGTPNL</sequence>
<dbReference type="AlphaFoldDB" id="A0A820RG42"/>
<comment type="caution">
    <text evidence="1">The sequence shown here is derived from an EMBL/GenBank/DDBJ whole genome shotgun (WGS) entry which is preliminary data.</text>
</comment>
<reference evidence="1" key="1">
    <citation type="submission" date="2021-02" db="EMBL/GenBank/DDBJ databases">
        <authorList>
            <person name="Nowell W R."/>
        </authorList>
    </citation>
    <scope>NUCLEOTIDE SEQUENCE</scope>
</reference>
<protein>
    <submittedName>
        <fullName evidence="1">Uncharacterized protein</fullName>
    </submittedName>
</protein>
<organism evidence="1 2">
    <name type="scientific">Adineta steineri</name>
    <dbReference type="NCBI Taxonomy" id="433720"/>
    <lineage>
        <taxon>Eukaryota</taxon>
        <taxon>Metazoa</taxon>
        <taxon>Spiralia</taxon>
        <taxon>Gnathifera</taxon>
        <taxon>Rotifera</taxon>
        <taxon>Eurotatoria</taxon>
        <taxon>Bdelloidea</taxon>
        <taxon>Adinetida</taxon>
        <taxon>Adinetidae</taxon>
        <taxon>Adineta</taxon>
    </lineage>
</organism>
<accession>A0A820RG42</accession>
<evidence type="ECO:0000313" key="2">
    <source>
        <dbReference type="Proteomes" id="UP000663881"/>
    </source>
</evidence>
<feature type="non-terminal residue" evidence="1">
    <location>
        <position position="30"/>
    </location>
</feature>